<feature type="compositionally biased region" description="Basic and acidic residues" evidence="1">
    <location>
        <begin position="1"/>
        <end position="10"/>
    </location>
</feature>
<accession>A0A261UDH4</accession>
<dbReference type="AlphaFoldDB" id="A0A261UDH4"/>
<name>A0A261UDH4_9BORD</name>
<evidence type="ECO:0000313" key="3">
    <source>
        <dbReference type="Proteomes" id="UP000215767"/>
    </source>
</evidence>
<protein>
    <submittedName>
        <fullName evidence="2">Uncharacterized protein</fullName>
    </submittedName>
</protein>
<proteinExistence type="predicted"/>
<organism evidence="2 3">
    <name type="scientific">Bordetella genomosp. 11</name>
    <dbReference type="NCBI Taxonomy" id="1416808"/>
    <lineage>
        <taxon>Bacteria</taxon>
        <taxon>Pseudomonadati</taxon>
        <taxon>Pseudomonadota</taxon>
        <taxon>Betaproteobacteria</taxon>
        <taxon>Burkholderiales</taxon>
        <taxon>Alcaligenaceae</taxon>
        <taxon>Bordetella</taxon>
    </lineage>
</organism>
<feature type="region of interest" description="Disordered" evidence="1">
    <location>
        <begin position="1"/>
        <end position="23"/>
    </location>
</feature>
<feature type="compositionally biased region" description="Basic residues" evidence="1">
    <location>
        <begin position="180"/>
        <end position="192"/>
    </location>
</feature>
<keyword evidence="3" id="KW-1185">Reference proteome</keyword>
<reference evidence="3" key="1">
    <citation type="submission" date="2017-05" db="EMBL/GenBank/DDBJ databases">
        <title>Complete and WGS of Bordetella genogroups.</title>
        <authorList>
            <person name="Spilker T."/>
            <person name="Lipuma J."/>
        </authorList>
    </citation>
    <scope>NUCLEOTIDE SEQUENCE [LARGE SCALE GENOMIC DNA]</scope>
    <source>
        <strain evidence="3">AU8856</strain>
    </source>
</reference>
<evidence type="ECO:0000313" key="2">
    <source>
        <dbReference type="EMBL" id="OZI59964.1"/>
    </source>
</evidence>
<comment type="caution">
    <text evidence="2">The sequence shown here is derived from an EMBL/GenBank/DDBJ whole genome shotgun (WGS) entry which is preliminary data.</text>
</comment>
<evidence type="ECO:0000256" key="1">
    <source>
        <dbReference type="SAM" id="MobiDB-lite"/>
    </source>
</evidence>
<gene>
    <name evidence="2" type="ORF">CAL28_10800</name>
</gene>
<dbReference type="EMBL" id="NEVS01000004">
    <property type="protein sequence ID" value="OZI59964.1"/>
    <property type="molecule type" value="Genomic_DNA"/>
</dbReference>
<dbReference type="Proteomes" id="UP000215767">
    <property type="component" value="Unassembled WGS sequence"/>
</dbReference>
<sequence>MGWGKADVRRSGTSAGERPGVDAPDDFSRQDFWRWVHQHTSWDIVNGVSNPLAYAYSLRDRARWHGAGLPFYAEVPARRAGRAARFSLTLRQPAPLLAAGDARGMLAAPRGRFSYAGLAEDDDMTVTSAAETYFARPTARGDGAAELATLFRPYWQARLAGLPERAAAYPYPGEPSATKAGHRSGAKVRHVE</sequence>
<feature type="region of interest" description="Disordered" evidence="1">
    <location>
        <begin position="173"/>
        <end position="192"/>
    </location>
</feature>